<keyword evidence="3" id="KW-1185">Reference proteome</keyword>
<proteinExistence type="predicted"/>
<dbReference type="Pfam" id="PF03108">
    <property type="entry name" value="DBD_Tnp_Mut"/>
    <property type="match status" value="1"/>
</dbReference>
<evidence type="ECO:0000259" key="1">
    <source>
        <dbReference type="Pfam" id="PF03108"/>
    </source>
</evidence>
<evidence type="ECO:0000313" key="3">
    <source>
        <dbReference type="Proteomes" id="UP001358586"/>
    </source>
</evidence>
<name>A0ABR0NMS4_GOSAR</name>
<comment type="caution">
    <text evidence="2">The sequence shown here is derived from an EMBL/GenBank/DDBJ whole genome shotgun (WGS) entry which is preliminary data.</text>
</comment>
<organism evidence="2 3">
    <name type="scientific">Gossypium arboreum</name>
    <name type="common">Tree cotton</name>
    <name type="synonym">Gossypium nanking</name>
    <dbReference type="NCBI Taxonomy" id="29729"/>
    <lineage>
        <taxon>Eukaryota</taxon>
        <taxon>Viridiplantae</taxon>
        <taxon>Streptophyta</taxon>
        <taxon>Embryophyta</taxon>
        <taxon>Tracheophyta</taxon>
        <taxon>Spermatophyta</taxon>
        <taxon>Magnoliopsida</taxon>
        <taxon>eudicotyledons</taxon>
        <taxon>Gunneridae</taxon>
        <taxon>Pentapetalae</taxon>
        <taxon>rosids</taxon>
        <taxon>malvids</taxon>
        <taxon>Malvales</taxon>
        <taxon>Malvaceae</taxon>
        <taxon>Malvoideae</taxon>
        <taxon>Gossypium</taxon>
    </lineage>
</organism>
<gene>
    <name evidence="2" type="ORF">PVK06_029826</name>
</gene>
<accession>A0ABR0NMS4</accession>
<reference evidence="2 3" key="1">
    <citation type="submission" date="2023-03" db="EMBL/GenBank/DDBJ databases">
        <title>WGS of Gossypium arboreum.</title>
        <authorList>
            <person name="Yu D."/>
        </authorList>
    </citation>
    <scope>NUCLEOTIDE SEQUENCE [LARGE SCALE GENOMIC DNA]</scope>
    <source>
        <tissue evidence="2">Leaf</tissue>
    </source>
</reference>
<dbReference type="EMBL" id="JARKNE010000009">
    <property type="protein sequence ID" value="KAK5802241.1"/>
    <property type="molecule type" value="Genomic_DNA"/>
</dbReference>
<dbReference type="InterPro" id="IPR004332">
    <property type="entry name" value="Transposase_MuDR"/>
</dbReference>
<feature type="domain" description="Transposase MuDR plant" evidence="1">
    <location>
        <begin position="124"/>
        <end position="180"/>
    </location>
</feature>
<sequence length="186" mass="21155">MEKNEDLTVYGEEHGAQESCVVAPISYIDSESTIRGISIDLNVTPDIDVVDDVSNDIDDEDVIDNGNINTSSIGNQMRRIVIHNNPRPHMSLIDPDVVHAAEFSEYPEILPDYQLIVNSNLEELFVGQRFESKEEYVFSIKRYNMNISVDYKVAGSKLTLYIEECWKSAEGCNWRVRAAFIQNSKM</sequence>
<dbReference type="Proteomes" id="UP001358586">
    <property type="component" value="Chromosome 9"/>
</dbReference>
<evidence type="ECO:0000313" key="2">
    <source>
        <dbReference type="EMBL" id="KAK5802241.1"/>
    </source>
</evidence>
<protein>
    <recommendedName>
        <fullName evidence="1">Transposase MuDR plant domain-containing protein</fullName>
    </recommendedName>
</protein>